<comment type="caution">
    <text evidence="2">The sequence shown here is derived from an EMBL/GenBank/DDBJ whole genome shotgun (WGS) entry which is preliminary data.</text>
</comment>
<proteinExistence type="predicted"/>
<sequence length="241" mass="26126">MIIPVDVTLTHVKNQVSGSIIDYPINISIPANIDPFYTFENAGITEFSLVLKTKKDALNVTNVRGAWTYTVTPTYTDDDMSVKITGKGNAITSAGVLCTPVIELLTPKTDSISVVIETVSFVSRDACVNPSVADGSVTYEYCAQPYRALNISKDKFYIEPVNPNPYTGSTLSVTYSIGFDASTNLYIYNSTGELVKTIFEGDQRGGVHTSSVDISNLGSGSYSIIMKSGPFENKQSLIILR</sequence>
<evidence type="ECO:0000313" key="2">
    <source>
        <dbReference type="EMBL" id="MPN05471.1"/>
    </source>
</evidence>
<accession>A0A645ETW0</accession>
<organism evidence="2">
    <name type="scientific">bioreactor metagenome</name>
    <dbReference type="NCBI Taxonomy" id="1076179"/>
    <lineage>
        <taxon>unclassified sequences</taxon>
        <taxon>metagenomes</taxon>
        <taxon>ecological metagenomes</taxon>
    </lineage>
</organism>
<gene>
    <name evidence="2" type="ORF">SDC9_152722</name>
</gene>
<protein>
    <recommendedName>
        <fullName evidence="1">Secretion system C-terminal sorting domain-containing protein</fullName>
    </recommendedName>
</protein>
<dbReference type="InterPro" id="IPR026444">
    <property type="entry name" value="Secre_tail"/>
</dbReference>
<name>A0A645ETW0_9ZZZZ</name>
<reference evidence="2" key="1">
    <citation type="submission" date="2019-08" db="EMBL/GenBank/DDBJ databases">
        <authorList>
            <person name="Kucharzyk K."/>
            <person name="Murdoch R.W."/>
            <person name="Higgins S."/>
            <person name="Loffler F."/>
        </authorList>
    </citation>
    <scope>NUCLEOTIDE SEQUENCE</scope>
</reference>
<evidence type="ECO:0000259" key="1">
    <source>
        <dbReference type="Pfam" id="PF18962"/>
    </source>
</evidence>
<feature type="domain" description="Secretion system C-terminal sorting" evidence="1">
    <location>
        <begin position="162"/>
        <end position="239"/>
    </location>
</feature>
<dbReference type="EMBL" id="VSSQ01051372">
    <property type="protein sequence ID" value="MPN05471.1"/>
    <property type="molecule type" value="Genomic_DNA"/>
</dbReference>
<dbReference type="Pfam" id="PF18962">
    <property type="entry name" value="Por_Secre_tail"/>
    <property type="match status" value="1"/>
</dbReference>
<dbReference type="AlphaFoldDB" id="A0A645ETW0"/>